<name>A0ABP0R6K5_9DINO</name>
<dbReference type="PANTHER" id="PTHR33153:SF3">
    <property type="entry name" value="TRAFFICKING PROTEIN PARTICLE COMPLEX SUBUNIT 11 DOMAIN-CONTAINING PROTEIN"/>
    <property type="match status" value="1"/>
</dbReference>
<dbReference type="Pfam" id="PF25273">
    <property type="entry name" value="DUF7869"/>
    <property type="match status" value="1"/>
</dbReference>
<dbReference type="InterPro" id="IPR057191">
    <property type="entry name" value="DUF7869"/>
</dbReference>
<organism evidence="2 3">
    <name type="scientific">Durusdinium trenchii</name>
    <dbReference type="NCBI Taxonomy" id="1381693"/>
    <lineage>
        <taxon>Eukaryota</taxon>
        <taxon>Sar</taxon>
        <taxon>Alveolata</taxon>
        <taxon>Dinophyceae</taxon>
        <taxon>Suessiales</taxon>
        <taxon>Symbiodiniaceae</taxon>
        <taxon>Durusdinium</taxon>
    </lineage>
</organism>
<protein>
    <submittedName>
        <fullName evidence="2">FO synthase subunit 1</fullName>
    </submittedName>
</protein>
<keyword evidence="3" id="KW-1185">Reference proteome</keyword>
<evidence type="ECO:0000313" key="2">
    <source>
        <dbReference type="EMBL" id="CAK9096198.1"/>
    </source>
</evidence>
<evidence type="ECO:0000259" key="1">
    <source>
        <dbReference type="Pfam" id="PF25273"/>
    </source>
</evidence>
<proteinExistence type="predicted"/>
<reference evidence="2 3" key="1">
    <citation type="submission" date="2024-02" db="EMBL/GenBank/DDBJ databases">
        <authorList>
            <person name="Chen Y."/>
            <person name="Shah S."/>
            <person name="Dougan E. K."/>
            <person name="Thang M."/>
            <person name="Chan C."/>
        </authorList>
    </citation>
    <scope>NUCLEOTIDE SEQUENCE [LARGE SCALE GENOMIC DNA]</scope>
</reference>
<dbReference type="EMBL" id="CAXAMM010040907">
    <property type="protein sequence ID" value="CAK9096198.1"/>
    <property type="molecule type" value="Genomic_DNA"/>
</dbReference>
<dbReference type="PANTHER" id="PTHR33153">
    <property type="entry name" value="MYND-TYPE DOMAIN-CONTAINING PROTEIN"/>
    <property type="match status" value="1"/>
</dbReference>
<sequence length="398" mass="46030">HLNAYAAYCGDMDKKAARRGDVVPPVDQRFLKKGIPAAQSRDSDTSRARIISFLRQLYESVAETLPDVRDDSYEFDNASVVLDIPELSDPYAEAMSQKSQDIKPMADSSVRGGKRKIRKKKRSVVISSERKAEEDRYLPPGQMRDYWEQFKAAEGSDSGKVPVFSTFWRVWLQEFSFLKFRAQSSHSMCSTCVRHRFLIREMSGHLRAREEQQSLYTLHLRKQYFDRVCYWELRGLSRLRSFDAVLILDGMDQAKFAYPRSDFFRTKELAGVQRPRAHISACILHGRSVIFTVSPSNLAKDANSCIETTAFALSLLSKHVDLSRITLHVQSDNTVREVKNNFFIRWIHLNKKARRANGPHDFRDIIQHWLDNVLIRPHESEKLAVVLDQCRDWTLVVD</sequence>
<evidence type="ECO:0000313" key="3">
    <source>
        <dbReference type="Proteomes" id="UP001642464"/>
    </source>
</evidence>
<comment type="caution">
    <text evidence="2">The sequence shown here is derived from an EMBL/GenBank/DDBJ whole genome shotgun (WGS) entry which is preliminary data.</text>
</comment>
<dbReference type="Proteomes" id="UP001642464">
    <property type="component" value="Unassembled WGS sequence"/>
</dbReference>
<feature type="non-terminal residue" evidence="2">
    <location>
        <position position="1"/>
    </location>
</feature>
<accession>A0ABP0R6K5</accession>
<gene>
    <name evidence="2" type="ORF">SCF082_LOCUS45178</name>
</gene>
<feature type="domain" description="DUF7869" evidence="1">
    <location>
        <begin position="270"/>
        <end position="347"/>
    </location>
</feature>